<dbReference type="InterPro" id="IPR051924">
    <property type="entry name" value="GST_Kappa/NadH"/>
</dbReference>
<evidence type="ECO:0000313" key="4">
    <source>
        <dbReference type="EMBL" id="RMA79428.1"/>
    </source>
</evidence>
<dbReference type="GO" id="GO:0006749">
    <property type="term" value="P:glutathione metabolic process"/>
    <property type="evidence" value="ECO:0007669"/>
    <property type="project" value="TreeGrafter"/>
</dbReference>
<dbReference type="InterPro" id="IPR044087">
    <property type="entry name" value="NahD-like"/>
</dbReference>
<dbReference type="GO" id="GO:0018845">
    <property type="term" value="F:2-hydroxychromene-2-carboxylate isomerase activity"/>
    <property type="evidence" value="ECO:0007669"/>
    <property type="project" value="UniProtKB-UniRule"/>
</dbReference>
<dbReference type="GO" id="GO:0004602">
    <property type="term" value="F:glutathione peroxidase activity"/>
    <property type="evidence" value="ECO:0007669"/>
    <property type="project" value="TreeGrafter"/>
</dbReference>
<accession>A0A3M0A9C7</accession>
<gene>
    <name evidence="4" type="ORF">DFR27_1869</name>
</gene>
<evidence type="ECO:0000256" key="2">
    <source>
        <dbReference type="PIRSR" id="PIRSR006386-1"/>
    </source>
</evidence>
<comment type="caution">
    <text evidence="4">The sequence shown here is derived from an EMBL/GenBank/DDBJ whole genome shotgun (WGS) entry which is preliminary data.</text>
</comment>
<dbReference type="PANTHER" id="PTHR42943:SF2">
    <property type="entry name" value="GLUTATHIONE S-TRANSFERASE KAPPA 1"/>
    <property type="match status" value="1"/>
</dbReference>
<protein>
    <recommendedName>
        <fullName evidence="1">2-hydroxychromene-2-carboxylate isomerase</fullName>
        <ecNumber evidence="1">5.99.1.4</ecNumber>
    </recommendedName>
</protein>
<evidence type="ECO:0000259" key="3">
    <source>
        <dbReference type="Pfam" id="PF01323"/>
    </source>
</evidence>
<reference evidence="4 5" key="1">
    <citation type="submission" date="2018-10" db="EMBL/GenBank/DDBJ databases">
        <title>Genomic Encyclopedia of Type Strains, Phase IV (KMG-IV): sequencing the most valuable type-strain genomes for metagenomic binning, comparative biology and taxonomic classification.</title>
        <authorList>
            <person name="Goeker M."/>
        </authorList>
    </citation>
    <scope>NUCLEOTIDE SEQUENCE [LARGE SCALE GENOMIC DNA]</scope>
    <source>
        <strain evidence="4 5">DSM 25080</strain>
    </source>
</reference>
<feature type="active site" description="Nucleophile" evidence="2">
    <location>
        <position position="13"/>
    </location>
</feature>
<organism evidence="4 5">
    <name type="scientific">Umboniibacter marinipuniceus</name>
    <dbReference type="NCBI Taxonomy" id="569599"/>
    <lineage>
        <taxon>Bacteria</taxon>
        <taxon>Pseudomonadati</taxon>
        <taxon>Pseudomonadota</taxon>
        <taxon>Gammaproteobacteria</taxon>
        <taxon>Cellvibrionales</taxon>
        <taxon>Cellvibrionaceae</taxon>
        <taxon>Umboniibacter</taxon>
    </lineage>
</organism>
<keyword evidence="1 4" id="KW-0413">Isomerase</keyword>
<dbReference type="SUPFAM" id="SSF52833">
    <property type="entry name" value="Thioredoxin-like"/>
    <property type="match status" value="1"/>
</dbReference>
<evidence type="ECO:0000313" key="5">
    <source>
        <dbReference type="Proteomes" id="UP000267187"/>
    </source>
</evidence>
<proteinExistence type="inferred from homology"/>
<dbReference type="RefSeq" id="WP_170150830.1">
    <property type="nucleotide sequence ID" value="NZ_REFJ01000004.1"/>
</dbReference>
<dbReference type="GO" id="GO:0004364">
    <property type="term" value="F:glutathione transferase activity"/>
    <property type="evidence" value="ECO:0007669"/>
    <property type="project" value="TreeGrafter"/>
</dbReference>
<dbReference type="InterPro" id="IPR014440">
    <property type="entry name" value="HCCAis_GSTk"/>
</dbReference>
<dbReference type="InterPro" id="IPR036249">
    <property type="entry name" value="Thioredoxin-like_sf"/>
</dbReference>
<sequence length="198" mass="22369">MSQQIEFYYDIASPFSYLAWHRLNQLVSEYDAQLILMPVALADVFNETGNLSPGKVAAKAKYLRRDIDRYANRYRVNFTLNPHFPIDTKLIMKAAFVAKENSALAEYTHALFEAMWSDGKNLADESVFKQVLEASDLPSKWVDDAKDDHYGDQLDSATQAAIGRGIFGAPTMFANGEMLFGQDRIWVIDELLGARSPF</sequence>
<dbReference type="Gene3D" id="3.40.30.10">
    <property type="entry name" value="Glutaredoxin"/>
    <property type="match status" value="1"/>
</dbReference>
<dbReference type="Pfam" id="PF01323">
    <property type="entry name" value="DSBA"/>
    <property type="match status" value="1"/>
</dbReference>
<dbReference type="PIRSF" id="PIRSF006386">
    <property type="entry name" value="HCCAis_GSTk"/>
    <property type="match status" value="1"/>
</dbReference>
<dbReference type="EC" id="5.99.1.4" evidence="1"/>
<evidence type="ECO:0000256" key="1">
    <source>
        <dbReference type="PIRNR" id="PIRNR006386"/>
    </source>
</evidence>
<dbReference type="AlphaFoldDB" id="A0A3M0A9C7"/>
<dbReference type="Proteomes" id="UP000267187">
    <property type="component" value="Unassembled WGS sequence"/>
</dbReference>
<keyword evidence="5" id="KW-1185">Reference proteome</keyword>
<dbReference type="CDD" id="cd03022">
    <property type="entry name" value="DsbA_HCCA_Iso"/>
    <property type="match status" value="1"/>
</dbReference>
<dbReference type="GO" id="GO:1901170">
    <property type="term" value="P:naphthalene catabolic process"/>
    <property type="evidence" value="ECO:0007669"/>
    <property type="project" value="InterPro"/>
</dbReference>
<feature type="domain" description="DSBA-like thioredoxin" evidence="3">
    <location>
        <begin position="4"/>
        <end position="190"/>
    </location>
</feature>
<dbReference type="InterPro" id="IPR001853">
    <property type="entry name" value="DSBA-like_thioredoxin_dom"/>
</dbReference>
<dbReference type="EMBL" id="REFJ01000004">
    <property type="protein sequence ID" value="RMA79428.1"/>
    <property type="molecule type" value="Genomic_DNA"/>
</dbReference>
<dbReference type="PANTHER" id="PTHR42943">
    <property type="entry name" value="GLUTATHIONE S-TRANSFERASE KAPPA"/>
    <property type="match status" value="1"/>
</dbReference>
<comment type="catalytic activity">
    <reaction evidence="1">
        <text>2-hydroxychromene-2-carboxylate = (3E)-4-(2-hydroxyphenyl)-2-oxobut-3-enoate</text>
        <dbReference type="Rhea" id="RHEA:27401"/>
        <dbReference type="ChEBI" id="CHEBI:59350"/>
        <dbReference type="ChEBI" id="CHEBI:59353"/>
        <dbReference type="EC" id="5.99.1.4"/>
    </reaction>
</comment>
<name>A0A3M0A9C7_9GAMM</name>
<comment type="similarity">
    <text evidence="1">Belongs to the GST superfamily. NadH family.</text>
</comment>